<protein>
    <submittedName>
        <fullName evidence="3">DUF3450 domain-containing protein</fullName>
    </submittedName>
</protein>
<sequence length="247" mass="28542">MSFIKKSTILSLLILAFNVQASNTTLKEIEEVDQYGISASQKAQPEIEQLDDTRKMQTQENRQLIHELQLTRHYQNQLNRQLEQLNTALAELDQQREILRRTRMELTPLMERMNTALKTLVKADQPFLQDERKARLANLDKLFNSADLNEGDKLARLLDAYQVELSYGYSVESWQGMLNDDRLVTFLRIGRLYFYYLSLDGKEGAIHINDQWVSLPEKQLSLIKTAIEVANGQLAPAMMNVPVAREK</sequence>
<feature type="chain" id="PRO_5045917127" evidence="2">
    <location>
        <begin position="22"/>
        <end position="247"/>
    </location>
</feature>
<gene>
    <name evidence="3" type="ORF">NX722_27355</name>
</gene>
<dbReference type="Pfam" id="PF11932">
    <property type="entry name" value="DUF3450"/>
    <property type="match status" value="1"/>
</dbReference>
<dbReference type="RefSeq" id="WP_262565975.1">
    <property type="nucleotide sequence ID" value="NZ_JAPFCC010000001.1"/>
</dbReference>
<feature type="signal peptide" evidence="2">
    <location>
        <begin position="1"/>
        <end position="21"/>
    </location>
</feature>
<reference evidence="3 4" key="1">
    <citation type="submission" date="2022-10" db="EMBL/GenBank/DDBJ databases">
        <title>High-quality genome sequences of two octocoral-associated bacteria, Endozoicomonas euniceicola EF212 and Endozoicomonas gorgoniicola PS125.</title>
        <authorList>
            <person name="Chiou Y.-J."/>
            <person name="Chen Y.-H."/>
        </authorList>
    </citation>
    <scope>NUCLEOTIDE SEQUENCE [LARGE SCALE GENOMIC DNA]</scope>
    <source>
        <strain evidence="3 4">PS125</strain>
    </source>
</reference>
<keyword evidence="4" id="KW-1185">Reference proteome</keyword>
<proteinExistence type="predicted"/>
<dbReference type="Proteomes" id="UP001209854">
    <property type="component" value="Unassembled WGS sequence"/>
</dbReference>
<evidence type="ECO:0000313" key="3">
    <source>
        <dbReference type="EMBL" id="MCW7556281.1"/>
    </source>
</evidence>
<evidence type="ECO:0000313" key="4">
    <source>
        <dbReference type="Proteomes" id="UP001209854"/>
    </source>
</evidence>
<dbReference type="EMBL" id="JAPFCC010000001">
    <property type="protein sequence ID" value="MCW7556281.1"/>
    <property type="molecule type" value="Genomic_DNA"/>
</dbReference>
<keyword evidence="1" id="KW-0175">Coiled coil</keyword>
<comment type="caution">
    <text evidence="3">The sequence shown here is derived from an EMBL/GenBank/DDBJ whole genome shotgun (WGS) entry which is preliminary data.</text>
</comment>
<evidence type="ECO:0000256" key="1">
    <source>
        <dbReference type="SAM" id="Coils"/>
    </source>
</evidence>
<accession>A0ABT3N3U7</accession>
<organism evidence="3 4">
    <name type="scientific">Endozoicomonas gorgoniicola</name>
    <dbReference type="NCBI Taxonomy" id="1234144"/>
    <lineage>
        <taxon>Bacteria</taxon>
        <taxon>Pseudomonadati</taxon>
        <taxon>Pseudomonadota</taxon>
        <taxon>Gammaproteobacteria</taxon>
        <taxon>Oceanospirillales</taxon>
        <taxon>Endozoicomonadaceae</taxon>
        <taxon>Endozoicomonas</taxon>
    </lineage>
</organism>
<feature type="coiled-coil region" evidence="1">
    <location>
        <begin position="47"/>
        <end position="105"/>
    </location>
</feature>
<evidence type="ECO:0000256" key="2">
    <source>
        <dbReference type="SAM" id="SignalP"/>
    </source>
</evidence>
<keyword evidence="2" id="KW-0732">Signal</keyword>
<name>A0ABT3N3U7_9GAMM</name>
<dbReference type="InterPro" id="IPR016866">
    <property type="entry name" value="UCP028069"/>
</dbReference>